<evidence type="ECO:0000259" key="6">
    <source>
        <dbReference type="Pfam" id="PF07980"/>
    </source>
</evidence>
<dbReference type="RefSeq" id="WP_074241938.1">
    <property type="nucleotide sequence ID" value="NZ_FSRA01000002.1"/>
</dbReference>
<evidence type="ECO:0000256" key="3">
    <source>
        <dbReference type="ARBA" id="ARBA00022729"/>
    </source>
</evidence>
<organism evidence="8 9">
    <name type="scientific">Chitinophaga niabensis</name>
    <dbReference type="NCBI Taxonomy" id="536979"/>
    <lineage>
        <taxon>Bacteria</taxon>
        <taxon>Pseudomonadati</taxon>
        <taxon>Bacteroidota</taxon>
        <taxon>Chitinophagia</taxon>
        <taxon>Chitinophagales</taxon>
        <taxon>Chitinophagaceae</taxon>
        <taxon>Chitinophaga</taxon>
    </lineage>
</organism>
<dbReference type="InterPro" id="IPR012944">
    <property type="entry name" value="SusD_RagB_dom"/>
</dbReference>
<dbReference type="InterPro" id="IPR011990">
    <property type="entry name" value="TPR-like_helical_dom_sf"/>
</dbReference>
<dbReference type="Pfam" id="PF07980">
    <property type="entry name" value="SusD_RagB"/>
    <property type="match status" value="1"/>
</dbReference>
<evidence type="ECO:0000256" key="1">
    <source>
        <dbReference type="ARBA" id="ARBA00004442"/>
    </source>
</evidence>
<dbReference type="PROSITE" id="PS51257">
    <property type="entry name" value="PROKAR_LIPOPROTEIN"/>
    <property type="match status" value="1"/>
</dbReference>
<evidence type="ECO:0000313" key="8">
    <source>
        <dbReference type="EMBL" id="SIO48900.1"/>
    </source>
</evidence>
<dbReference type="SUPFAM" id="SSF48452">
    <property type="entry name" value="TPR-like"/>
    <property type="match status" value="1"/>
</dbReference>
<reference evidence="9" key="1">
    <citation type="submission" date="2016-11" db="EMBL/GenBank/DDBJ databases">
        <authorList>
            <person name="Varghese N."/>
            <person name="Submissions S."/>
        </authorList>
    </citation>
    <scope>NUCLEOTIDE SEQUENCE [LARGE SCALE GENOMIC DNA]</scope>
    <source>
        <strain evidence="9">DSM 24787</strain>
    </source>
</reference>
<evidence type="ECO:0000313" key="9">
    <source>
        <dbReference type="Proteomes" id="UP000185003"/>
    </source>
</evidence>
<dbReference type="OrthoDB" id="5694214at2"/>
<name>A0A1N6JX48_9BACT</name>
<dbReference type="AlphaFoldDB" id="A0A1N6JX48"/>
<evidence type="ECO:0000256" key="4">
    <source>
        <dbReference type="ARBA" id="ARBA00023136"/>
    </source>
</evidence>
<dbReference type="Proteomes" id="UP000185003">
    <property type="component" value="Unassembled WGS sequence"/>
</dbReference>
<accession>A0A1N6JX48</accession>
<feature type="domain" description="SusD-like N-terminal" evidence="7">
    <location>
        <begin position="106"/>
        <end position="225"/>
    </location>
</feature>
<evidence type="ECO:0000259" key="7">
    <source>
        <dbReference type="Pfam" id="PF14322"/>
    </source>
</evidence>
<keyword evidence="3" id="KW-0732">Signal</keyword>
<dbReference type="Pfam" id="PF14322">
    <property type="entry name" value="SusD-like_3"/>
    <property type="match status" value="1"/>
</dbReference>
<proteinExistence type="inferred from homology"/>
<sequence length="546" mass="60381">MKKLSFLYIVAGALLFTACDESLDIEPTDQLTDASVWKTPTNAGLFLNDIYNNLNPGPQSTVFTNVPSEISNDPLDNFSDNSISGPIAGIPSYVNFAQGSYGPSTPIFTPHWKNMYTNIRKCNVFIQNVSASSFDDATKKGFLAQARFLRAYYYKSLMDLYGGVPIITVPLNREEQGDAIFNPRNTYEECVAFIQKECEEAAVDLPLTVAAKDAGRATKGAAWALKGEQELYAGKWPEAAATNLKIMQSGAGYDLFGDYGQLFLPANENNKEVIFDIQYAANIKGEIKEKYWNPVKVSDGGGWGAVNPTQDLVDEYEFLDGKTEAEGSALFDPANPYKNRDKRFEATIIYDGASWKNGIIYTRLGVPNNSNELDASGAGGKGRTGYFLKKMVDPAIVPGVSAGANSIIWRYAEVLLNYAEAQNEAVGPDQSVYDAMKKVRARAGLPELPANLTQAAMRMRIRRERRIEMAFEGKRLFDLWRWRTAEQIFSKSLRAMKITVVGGNLVYEKVNAGGGKITFDASKNYLMPIPQTVIAQNPKIIQNPKY</sequence>
<dbReference type="GO" id="GO:0009279">
    <property type="term" value="C:cell outer membrane"/>
    <property type="evidence" value="ECO:0007669"/>
    <property type="project" value="UniProtKB-SubCell"/>
</dbReference>
<dbReference type="InterPro" id="IPR033985">
    <property type="entry name" value="SusD-like_N"/>
</dbReference>
<dbReference type="Gene3D" id="1.25.40.390">
    <property type="match status" value="1"/>
</dbReference>
<evidence type="ECO:0000256" key="2">
    <source>
        <dbReference type="ARBA" id="ARBA00006275"/>
    </source>
</evidence>
<dbReference type="EMBL" id="FSRA01000002">
    <property type="protein sequence ID" value="SIO48900.1"/>
    <property type="molecule type" value="Genomic_DNA"/>
</dbReference>
<feature type="domain" description="RagB/SusD" evidence="6">
    <location>
        <begin position="271"/>
        <end position="546"/>
    </location>
</feature>
<comment type="similarity">
    <text evidence="2">Belongs to the SusD family.</text>
</comment>
<keyword evidence="5" id="KW-0998">Cell outer membrane</keyword>
<gene>
    <name evidence="8" type="ORF">SAMN04488055_4621</name>
</gene>
<protein>
    <submittedName>
        <fullName evidence="8">Starch-binding associating with outer membrane</fullName>
    </submittedName>
</protein>
<keyword evidence="4" id="KW-0472">Membrane</keyword>
<comment type="subcellular location">
    <subcellularLocation>
        <location evidence="1">Cell outer membrane</location>
    </subcellularLocation>
</comment>
<dbReference type="STRING" id="536979.SAMN04488055_4621"/>
<evidence type="ECO:0000256" key="5">
    <source>
        <dbReference type="ARBA" id="ARBA00023237"/>
    </source>
</evidence>
<keyword evidence="9" id="KW-1185">Reference proteome</keyword>